<gene>
    <name evidence="2" type="ORF">KC678_04395</name>
</gene>
<evidence type="ECO:0000313" key="2">
    <source>
        <dbReference type="EMBL" id="MCA9381479.1"/>
    </source>
</evidence>
<dbReference type="Pfam" id="PF04020">
    <property type="entry name" value="Phage_holin_4_2"/>
    <property type="match status" value="1"/>
</dbReference>
<dbReference type="EMBL" id="JAGQLJ010000110">
    <property type="protein sequence ID" value="MCA9381479.1"/>
    <property type="molecule type" value="Genomic_DNA"/>
</dbReference>
<dbReference type="Proteomes" id="UP000775877">
    <property type="component" value="Unassembled WGS sequence"/>
</dbReference>
<name>A0A955RH34_9BACT</name>
<feature type="transmembrane region" description="Helical" evidence="1">
    <location>
        <begin position="89"/>
        <end position="106"/>
    </location>
</feature>
<evidence type="ECO:0000313" key="3">
    <source>
        <dbReference type="Proteomes" id="UP000775877"/>
    </source>
</evidence>
<proteinExistence type="predicted"/>
<evidence type="ECO:0000256" key="1">
    <source>
        <dbReference type="SAM" id="Phobius"/>
    </source>
</evidence>
<feature type="transmembrane region" description="Helical" evidence="1">
    <location>
        <begin position="7"/>
        <end position="24"/>
    </location>
</feature>
<dbReference type="PANTHER" id="PTHR37309">
    <property type="entry name" value="SLR0284 PROTEIN"/>
    <property type="match status" value="1"/>
</dbReference>
<keyword evidence="1" id="KW-1133">Transmembrane helix</keyword>
<dbReference type="InterPro" id="IPR007165">
    <property type="entry name" value="Phage_holin_4_2"/>
</dbReference>
<organism evidence="2 3">
    <name type="scientific">Candidatus Dojkabacteria bacterium</name>
    <dbReference type="NCBI Taxonomy" id="2099670"/>
    <lineage>
        <taxon>Bacteria</taxon>
        <taxon>Candidatus Dojkabacteria</taxon>
    </lineage>
</organism>
<sequence>MRFLIRIIINAVAVVVLAELLNGIEVRDNTAALVVGVVLIVLNSILKPILVFFTLPLTLITLGLFVVVINALMVMLADSLLEGFYVANFWYALLFGIGISIVNSLYNSTDED</sequence>
<keyword evidence="1" id="KW-0812">Transmembrane</keyword>
<feature type="transmembrane region" description="Helical" evidence="1">
    <location>
        <begin position="53"/>
        <end position="77"/>
    </location>
</feature>
<reference evidence="2" key="1">
    <citation type="submission" date="2020-04" db="EMBL/GenBank/DDBJ databases">
        <authorList>
            <person name="Zhang T."/>
        </authorList>
    </citation>
    <scope>NUCLEOTIDE SEQUENCE</scope>
    <source>
        <strain evidence="2">HKST-UBA13</strain>
    </source>
</reference>
<comment type="caution">
    <text evidence="2">The sequence shown here is derived from an EMBL/GenBank/DDBJ whole genome shotgun (WGS) entry which is preliminary data.</text>
</comment>
<feature type="transmembrane region" description="Helical" evidence="1">
    <location>
        <begin position="30"/>
        <end position="46"/>
    </location>
</feature>
<keyword evidence="1" id="KW-0472">Membrane</keyword>
<reference evidence="2" key="2">
    <citation type="journal article" date="2021" name="Microbiome">
        <title>Successional dynamics and alternative stable states in a saline activated sludge microbial community over 9 years.</title>
        <authorList>
            <person name="Wang Y."/>
            <person name="Ye J."/>
            <person name="Ju F."/>
            <person name="Liu L."/>
            <person name="Boyd J.A."/>
            <person name="Deng Y."/>
            <person name="Parks D.H."/>
            <person name="Jiang X."/>
            <person name="Yin X."/>
            <person name="Woodcroft B.J."/>
            <person name="Tyson G.W."/>
            <person name="Hugenholtz P."/>
            <person name="Polz M.F."/>
            <person name="Zhang T."/>
        </authorList>
    </citation>
    <scope>NUCLEOTIDE SEQUENCE</scope>
    <source>
        <strain evidence="2">HKST-UBA13</strain>
    </source>
</reference>
<dbReference type="PANTHER" id="PTHR37309:SF1">
    <property type="entry name" value="SLR0284 PROTEIN"/>
    <property type="match status" value="1"/>
</dbReference>
<protein>
    <submittedName>
        <fullName evidence="2">Phage holin family protein</fullName>
    </submittedName>
</protein>
<dbReference type="AlphaFoldDB" id="A0A955RH34"/>
<accession>A0A955RH34</accession>